<evidence type="ECO:0000313" key="2">
    <source>
        <dbReference type="EMBL" id="KAK9979032.1"/>
    </source>
</evidence>
<dbReference type="EMBL" id="JAWDJR010000002">
    <property type="protein sequence ID" value="KAK9979032.1"/>
    <property type="molecule type" value="Genomic_DNA"/>
</dbReference>
<feature type="compositionally biased region" description="Basic residues" evidence="1">
    <location>
        <begin position="30"/>
        <end position="40"/>
    </location>
</feature>
<proteinExistence type="predicted"/>
<gene>
    <name evidence="2" type="ORF">ABG768_012479</name>
</gene>
<sequence>MYANLISRISPEEHGTYKEAHYGDGEGWRRPRHRSLRHTVLKLSRPVQKPEKRSAGGNAQRDNPRVSQPLPLVFQIYSLPLGQSLDNRGAQKS</sequence>
<dbReference type="AlphaFoldDB" id="A0AAW2AZN8"/>
<feature type="region of interest" description="Disordered" evidence="1">
    <location>
        <begin position="1"/>
        <end position="68"/>
    </location>
</feature>
<comment type="caution">
    <text evidence="2">The sequence shown here is derived from an EMBL/GenBank/DDBJ whole genome shotgun (WGS) entry which is preliminary data.</text>
</comment>
<reference evidence="2 3" key="1">
    <citation type="submission" date="2024-05" db="EMBL/GenBank/DDBJ databases">
        <title>A high-quality chromosomal-level genome assembly of Topmouth culter (Culter alburnus).</title>
        <authorList>
            <person name="Zhao H."/>
        </authorList>
    </citation>
    <scope>NUCLEOTIDE SEQUENCE [LARGE SCALE GENOMIC DNA]</scope>
    <source>
        <strain evidence="2">CATC2023</strain>
        <tissue evidence="2">Muscle</tissue>
    </source>
</reference>
<protein>
    <submittedName>
        <fullName evidence="2">Uncharacterized protein</fullName>
    </submittedName>
</protein>
<dbReference type="Proteomes" id="UP001479290">
    <property type="component" value="Unassembled WGS sequence"/>
</dbReference>
<name>A0AAW2AZN8_CULAL</name>
<evidence type="ECO:0000313" key="3">
    <source>
        <dbReference type="Proteomes" id="UP001479290"/>
    </source>
</evidence>
<accession>A0AAW2AZN8</accession>
<evidence type="ECO:0000256" key="1">
    <source>
        <dbReference type="SAM" id="MobiDB-lite"/>
    </source>
</evidence>
<keyword evidence="3" id="KW-1185">Reference proteome</keyword>
<feature type="compositionally biased region" description="Basic and acidic residues" evidence="1">
    <location>
        <begin position="10"/>
        <end position="29"/>
    </location>
</feature>
<organism evidence="2 3">
    <name type="scientific">Culter alburnus</name>
    <name type="common">Topmouth culter</name>
    <dbReference type="NCBI Taxonomy" id="194366"/>
    <lineage>
        <taxon>Eukaryota</taxon>
        <taxon>Metazoa</taxon>
        <taxon>Chordata</taxon>
        <taxon>Craniata</taxon>
        <taxon>Vertebrata</taxon>
        <taxon>Euteleostomi</taxon>
        <taxon>Actinopterygii</taxon>
        <taxon>Neopterygii</taxon>
        <taxon>Teleostei</taxon>
        <taxon>Ostariophysi</taxon>
        <taxon>Cypriniformes</taxon>
        <taxon>Xenocyprididae</taxon>
        <taxon>Xenocypridinae</taxon>
        <taxon>Culter</taxon>
    </lineage>
</organism>